<dbReference type="GO" id="GO:0003964">
    <property type="term" value="F:RNA-directed DNA polymerase activity"/>
    <property type="evidence" value="ECO:0007669"/>
    <property type="project" value="TreeGrafter"/>
</dbReference>
<keyword evidence="3" id="KW-0255">Endonuclease</keyword>
<feature type="domain" description="Reverse transcriptase" evidence="2">
    <location>
        <begin position="169"/>
        <end position="506"/>
    </location>
</feature>
<dbReference type="InterPro" id="IPR024937">
    <property type="entry name" value="Domain_X"/>
</dbReference>
<keyword evidence="3" id="KW-0496">Mitochondrion</keyword>
<accession>A0A650BXI3</accession>
<feature type="region of interest" description="Disordered" evidence="1">
    <location>
        <begin position="41"/>
        <end position="77"/>
    </location>
</feature>
<sequence>MLTARVYPTHWGMRGNREDGNLKSRHASKISQYWYSSSVRSEGMCQGPETGASDTSKPHGTNSASGKENSLALDDTPVQRVAGEASKGGGVYTSSMVYQPPLPDTVPADIGDSARKTGKQFNKSLFEEAVSVASLKKAWVQLRSNPGMMTQGVTPETLDKIDESWFEQTSKRLLQGNYKYPNRRRIYLPKPAGKIGKRPLTIAGPRVKIIERALLNVIEPFFEGAWTWEEVPKTEYDTLQKDKSVPSNDLKKNKEGFFRKKWKHRPVFLPTSHGFRPNRSSHTAIREVKEWKSNTVWLLDYDVRKAFDNVNRSRLRKIFLSHLNEPRLWKELEKMMNAGIVDPSLCFEDKGVPQGSILSPFLFNVYMHEFDRFMKDLTNEVSKKGIRDPAAKKAYQNLVDEFSSRRAATALKRYGSVEGVRRKAREKKREFYRKYGAAHGESRDTFILYIRYADDFVVGVAGPRSLAVEIQRRIDNFLKSNLHLEVKENRILSRTAGGVNFLGFRIYLSDRSKKTRVKWKHFASIAKYKNRMEARLKGSDRRLAQAFVEGAKRDLVKTYKDLLGQTSQPLNKASVGFVSKDIAQQTMDSVRNNPALERWYETFDQRFKLEMVLAQKFYRKAAQILPIYNDDPGAKELADLRDKFIAGLDKLVEDSRFTYFEERKESVRQIWLRENTKKKPPGQHKNAWEEIPEETAIRLADALTEAKLEHEKVRRVGILAPTRDLVDKLIERGFYHLKRRNPIAKASLTPFNDAEIVLCFSQIMSGLLNYYRPADNLGEVKGLLEGLRRSCGLTLAMKHKKSTYWVYNTYGEDIAVSAPDDKRVALPLIGKVAAAATKWPDSVKAGFDLDVLLQKYTSRLHLGGQMFSRCAVQGCSDGNVQIHHIRRLARKVAVNKDGGLEIRVLSKTGRQLRGFTALEARDRPTYKRTYSNTPTSGGVKIQGLTLANTLKGNALREYKQSITLNNMQREVLVGTLLGDASIPLSKGKSKLRVKFEQNISKAHYIQHLYSVFYDFVGTPPQIRNIRGGGAQDRQSIWFRTYGHPEFILYDEIFYPAHEYKGLRRKKRVPKDINKILTPRALAYWFMDDGTYNRSYRFSTQSFPYSDQQILVKVLRNNFGIEATIQKQNRYSTIYILSKSAKGFVELIRPYIHPCFDYKIQNTAEGASA</sequence>
<feature type="compositionally biased region" description="Polar residues" evidence="1">
    <location>
        <begin position="52"/>
        <end position="68"/>
    </location>
</feature>
<dbReference type="InterPro" id="IPR027434">
    <property type="entry name" value="Homing_endonucl"/>
</dbReference>
<dbReference type="InterPro" id="IPR004860">
    <property type="entry name" value="LAGLIDADG_dom"/>
</dbReference>
<feature type="region of interest" description="Disordered" evidence="1">
    <location>
        <begin position="1"/>
        <end position="24"/>
    </location>
</feature>
<name>A0A650BXI3_9CHLO</name>
<keyword evidence="3" id="KW-0540">Nuclease</keyword>
<dbReference type="PANTHER" id="PTHR33642">
    <property type="entry name" value="COX1/OXI3 INTRON 1 PROTEIN-RELATED"/>
    <property type="match status" value="1"/>
</dbReference>
<geneLocation type="mitochondrion" evidence="3"/>
<dbReference type="InterPro" id="IPR000477">
    <property type="entry name" value="RT_dom"/>
</dbReference>
<evidence type="ECO:0000313" key="3">
    <source>
        <dbReference type="EMBL" id="QGQ61982.1"/>
    </source>
</evidence>
<dbReference type="GO" id="GO:0006315">
    <property type="term" value="P:homing of group II introns"/>
    <property type="evidence" value="ECO:0007669"/>
    <property type="project" value="TreeGrafter"/>
</dbReference>
<dbReference type="Pfam" id="PF00078">
    <property type="entry name" value="RVT_1"/>
    <property type="match status" value="1"/>
</dbReference>
<dbReference type="EMBL" id="MN514984">
    <property type="protein sequence ID" value="QGQ61982.1"/>
    <property type="molecule type" value="Genomic_DNA"/>
</dbReference>
<organism evidence="3">
    <name type="scientific">Ostreobium quekettii</name>
    <dbReference type="NCBI Taxonomy" id="121088"/>
    <lineage>
        <taxon>Eukaryota</taxon>
        <taxon>Viridiplantae</taxon>
        <taxon>Chlorophyta</taxon>
        <taxon>core chlorophytes</taxon>
        <taxon>Ulvophyceae</taxon>
        <taxon>TCBD clade</taxon>
        <taxon>Bryopsidales</taxon>
        <taxon>Ostreobineae</taxon>
        <taxon>Ostreobiaceae</taxon>
        <taxon>Ostreobium</taxon>
    </lineage>
</organism>
<dbReference type="GeneID" id="42903359"/>
<protein>
    <submittedName>
        <fullName evidence="3">Putative LAGLIDADG DNA endonuclease</fullName>
    </submittedName>
</protein>
<dbReference type="SUPFAM" id="SSF55608">
    <property type="entry name" value="Homing endonucleases"/>
    <property type="match status" value="1"/>
</dbReference>
<dbReference type="AlphaFoldDB" id="A0A650BXI3"/>
<reference evidence="3" key="1">
    <citation type="journal article" date="2019" name="PeerJ">
        <title>The inflated mitochondrial genomes of siphonous green algae reflect processes driving expansion of noncoding DNA and proliferation of introns.</title>
        <authorList>
            <person name="Repetti S.I."/>
            <person name="Jackson C.J."/>
            <person name="Judd L.M."/>
            <person name="Wick R.R."/>
            <person name="Holt K.E."/>
            <person name="Verbruggen H."/>
        </authorList>
    </citation>
    <scope>NUCLEOTIDE SEQUENCE</scope>
    <source>
        <strain evidence="3">SAG6.99</strain>
    </source>
</reference>
<dbReference type="SUPFAM" id="SSF56672">
    <property type="entry name" value="DNA/RNA polymerases"/>
    <property type="match status" value="1"/>
</dbReference>
<dbReference type="GO" id="GO:0005739">
    <property type="term" value="C:mitochondrion"/>
    <property type="evidence" value="ECO:0007669"/>
    <property type="project" value="TreeGrafter"/>
</dbReference>
<dbReference type="Gene3D" id="3.10.28.10">
    <property type="entry name" value="Homing endonucleases"/>
    <property type="match status" value="2"/>
</dbReference>
<dbReference type="GO" id="GO:0090615">
    <property type="term" value="P:mitochondrial mRNA processing"/>
    <property type="evidence" value="ECO:0007669"/>
    <property type="project" value="TreeGrafter"/>
</dbReference>
<dbReference type="Pfam" id="PF03161">
    <property type="entry name" value="LAGLIDADG_2"/>
    <property type="match status" value="1"/>
</dbReference>
<gene>
    <name evidence="3" type="primary">orf1168</name>
</gene>
<dbReference type="PANTHER" id="PTHR33642:SF4">
    <property type="entry name" value="COX1_OXI3 INTRON 1 PROTEIN-RELATED"/>
    <property type="match status" value="1"/>
</dbReference>
<keyword evidence="3" id="KW-0378">Hydrolase</keyword>
<dbReference type="InterPro" id="IPR043502">
    <property type="entry name" value="DNA/RNA_pol_sf"/>
</dbReference>
<dbReference type="CDD" id="cd01651">
    <property type="entry name" value="RT_G2_intron"/>
    <property type="match status" value="1"/>
</dbReference>
<dbReference type="PROSITE" id="PS50878">
    <property type="entry name" value="RT_POL"/>
    <property type="match status" value="1"/>
</dbReference>
<proteinExistence type="predicted"/>
<dbReference type="Pfam" id="PF01348">
    <property type="entry name" value="Intron_maturas2"/>
    <property type="match status" value="1"/>
</dbReference>
<dbReference type="GO" id="GO:0004519">
    <property type="term" value="F:endonuclease activity"/>
    <property type="evidence" value="ECO:0007669"/>
    <property type="project" value="UniProtKB-KW"/>
</dbReference>
<dbReference type="RefSeq" id="YP_009720770.1">
    <property type="nucleotide sequence ID" value="NC_045361.1"/>
</dbReference>
<evidence type="ECO:0000259" key="2">
    <source>
        <dbReference type="PROSITE" id="PS50878"/>
    </source>
</evidence>
<evidence type="ECO:0000256" key="1">
    <source>
        <dbReference type="SAM" id="MobiDB-lite"/>
    </source>
</evidence>